<dbReference type="NCBIfam" id="TIGR01256">
    <property type="entry name" value="modA"/>
    <property type="match status" value="1"/>
</dbReference>
<dbReference type="GO" id="GO:0030973">
    <property type="term" value="F:molybdate ion binding"/>
    <property type="evidence" value="ECO:0007669"/>
    <property type="project" value="UniProtKB-ARBA"/>
</dbReference>
<accession>A0A7W8FT49</accession>
<dbReference type="InterPro" id="IPR050682">
    <property type="entry name" value="ModA/WtpA"/>
</dbReference>
<dbReference type="Pfam" id="PF13531">
    <property type="entry name" value="SBP_bac_11"/>
    <property type="match status" value="1"/>
</dbReference>
<feature type="chain" id="PRO_5038897660" evidence="6">
    <location>
        <begin position="22"/>
        <end position="260"/>
    </location>
</feature>
<dbReference type="OrthoDB" id="9785015at2"/>
<dbReference type="GO" id="GO:0015689">
    <property type="term" value="P:molybdate ion transport"/>
    <property type="evidence" value="ECO:0007669"/>
    <property type="project" value="InterPro"/>
</dbReference>
<dbReference type="InterPro" id="IPR005950">
    <property type="entry name" value="ModA"/>
</dbReference>
<organism evidence="7 8">
    <name type="scientific">Planococcus koreensis</name>
    <dbReference type="NCBI Taxonomy" id="112331"/>
    <lineage>
        <taxon>Bacteria</taxon>
        <taxon>Bacillati</taxon>
        <taxon>Bacillota</taxon>
        <taxon>Bacilli</taxon>
        <taxon>Bacillales</taxon>
        <taxon>Caryophanaceae</taxon>
        <taxon>Planococcus</taxon>
    </lineage>
</organism>
<dbReference type="PROSITE" id="PS51257">
    <property type="entry name" value="PROKAR_LIPOPROTEIN"/>
    <property type="match status" value="1"/>
</dbReference>
<evidence type="ECO:0000256" key="2">
    <source>
        <dbReference type="ARBA" id="ARBA00022505"/>
    </source>
</evidence>
<keyword evidence="4 6" id="KW-0732">Signal</keyword>
<dbReference type="AlphaFoldDB" id="A0A7W8FT49"/>
<gene>
    <name evidence="7" type="ORF">HNQ44_002689</name>
</gene>
<dbReference type="PANTHER" id="PTHR30632:SF0">
    <property type="entry name" value="SULFATE-BINDING PROTEIN"/>
    <property type="match status" value="1"/>
</dbReference>
<dbReference type="PANTHER" id="PTHR30632">
    <property type="entry name" value="MOLYBDATE-BINDING PERIPLASMIC PROTEIN"/>
    <property type="match status" value="1"/>
</dbReference>
<proteinExistence type="inferred from homology"/>
<dbReference type="GO" id="GO:0046872">
    <property type="term" value="F:metal ion binding"/>
    <property type="evidence" value="ECO:0007669"/>
    <property type="project" value="UniProtKB-KW"/>
</dbReference>
<name>A0A7W8FT49_9BACL</name>
<keyword evidence="2 5" id="KW-0500">Molybdenum</keyword>
<evidence type="ECO:0000256" key="5">
    <source>
        <dbReference type="PIRSR" id="PIRSR004846-1"/>
    </source>
</evidence>
<dbReference type="Proteomes" id="UP000525923">
    <property type="component" value="Unassembled WGS sequence"/>
</dbReference>
<dbReference type="FunFam" id="3.40.190.10:FF:000035">
    <property type="entry name" value="Molybdate ABC transporter substrate-binding protein"/>
    <property type="match status" value="1"/>
</dbReference>
<dbReference type="GO" id="GO:1901359">
    <property type="term" value="F:tungstate binding"/>
    <property type="evidence" value="ECO:0007669"/>
    <property type="project" value="UniProtKB-ARBA"/>
</dbReference>
<reference evidence="7 8" key="1">
    <citation type="submission" date="2020-08" db="EMBL/GenBank/DDBJ databases">
        <title>Genomic Encyclopedia of Type Strains, Phase IV (KMG-IV): sequencing the most valuable type-strain genomes for metagenomic binning, comparative biology and taxonomic classification.</title>
        <authorList>
            <person name="Goeker M."/>
        </authorList>
    </citation>
    <scope>NUCLEOTIDE SEQUENCE [LARGE SCALE GENOMIC DNA]</scope>
    <source>
        <strain evidence="7 8">DSM 15895</strain>
    </source>
</reference>
<dbReference type="SUPFAM" id="SSF53850">
    <property type="entry name" value="Periplasmic binding protein-like II"/>
    <property type="match status" value="1"/>
</dbReference>
<evidence type="ECO:0000256" key="4">
    <source>
        <dbReference type="ARBA" id="ARBA00022729"/>
    </source>
</evidence>
<evidence type="ECO:0000256" key="3">
    <source>
        <dbReference type="ARBA" id="ARBA00022723"/>
    </source>
</evidence>
<protein>
    <submittedName>
        <fullName evidence="7">Molybdate transport system substrate-binding protein</fullName>
    </submittedName>
</protein>
<keyword evidence="3 5" id="KW-0479">Metal-binding</keyword>
<evidence type="ECO:0000256" key="6">
    <source>
        <dbReference type="SAM" id="SignalP"/>
    </source>
</evidence>
<dbReference type="Gene3D" id="3.40.190.10">
    <property type="entry name" value="Periplasmic binding protein-like II"/>
    <property type="match status" value="2"/>
</dbReference>
<evidence type="ECO:0000313" key="7">
    <source>
        <dbReference type="EMBL" id="MBB5181224.1"/>
    </source>
</evidence>
<dbReference type="PIRSF" id="PIRSF004846">
    <property type="entry name" value="ModA"/>
    <property type="match status" value="1"/>
</dbReference>
<dbReference type="EMBL" id="JACHHE010000007">
    <property type="protein sequence ID" value="MBB5181224.1"/>
    <property type="molecule type" value="Genomic_DNA"/>
</dbReference>
<dbReference type="RefSeq" id="WP_135505106.1">
    <property type="nucleotide sequence ID" value="NZ_JACHHE010000007.1"/>
</dbReference>
<feature type="binding site" evidence="5">
    <location>
        <position position="192"/>
    </location>
    <ligand>
        <name>molybdate</name>
        <dbReference type="ChEBI" id="CHEBI:36264"/>
    </ligand>
</feature>
<evidence type="ECO:0000256" key="1">
    <source>
        <dbReference type="ARBA" id="ARBA00009175"/>
    </source>
</evidence>
<feature type="binding site" evidence="5">
    <location>
        <position position="66"/>
    </location>
    <ligand>
        <name>molybdate</name>
        <dbReference type="ChEBI" id="CHEBI:36264"/>
    </ligand>
</feature>
<feature type="binding site" evidence="5">
    <location>
        <position position="38"/>
    </location>
    <ligand>
        <name>molybdate</name>
        <dbReference type="ChEBI" id="CHEBI:36264"/>
    </ligand>
</feature>
<evidence type="ECO:0000313" key="8">
    <source>
        <dbReference type="Proteomes" id="UP000525923"/>
    </source>
</evidence>
<sequence length="260" mass="27348">MRLKNKFMLLALSSFFVAACAAQPAAKEETLMVSAASSLSGAMDELAAGFEQVNPGIAIVTNLGSSSKLRSQIENGAPADVFLSASAEDVELLVEDGLADVKSVSPFAGNQLVLASSSEIGEAPDVKSMLASFDGTFAIAEPASVPLGGYTKKALEAIGMWQPLEGQLIYAKDARQVVTYLESGNANAGVIYASDAALSETVKNMDKMPLESVEINYPAALLSNSEQPDHAGKFLAYLLSEEGQAIIEEYGFLTAERLQP</sequence>
<comment type="caution">
    <text evidence="7">The sequence shown here is derived from an EMBL/GenBank/DDBJ whole genome shotgun (WGS) entry which is preliminary data.</text>
</comment>
<feature type="signal peptide" evidence="6">
    <location>
        <begin position="1"/>
        <end position="21"/>
    </location>
</feature>
<comment type="similarity">
    <text evidence="1">Belongs to the bacterial solute-binding protein ModA family.</text>
</comment>
<keyword evidence="8" id="KW-1185">Reference proteome</keyword>